<dbReference type="Gene3D" id="2.60.490.10">
    <property type="entry name" value="atp-gated p2x4 ion channel domain"/>
    <property type="match status" value="1"/>
</dbReference>
<dbReference type="AlphaFoldDB" id="A0A813S4R2"/>
<protein>
    <recommendedName>
        <fullName evidence="16">P2X purinoceptor</fullName>
    </recommendedName>
</protein>
<dbReference type="GO" id="GO:0070588">
    <property type="term" value="P:calcium ion transmembrane transport"/>
    <property type="evidence" value="ECO:0007669"/>
    <property type="project" value="TreeGrafter"/>
</dbReference>
<keyword evidence="15" id="KW-1185">Reference proteome</keyword>
<evidence type="ECO:0000256" key="11">
    <source>
        <dbReference type="SAM" id="Phobius"/>
    </source>
</evidence>
<dbReference type="GO" id="GO:0004931">
    <property type="term" value="F:extracellularly ATP-gated monoatomic cation channel activity"/>
    <property type="evidence" value="ECO:0007669"/>
    <property type="project" value="InterPro"/>
</dbReference>
<dbReference type="GO" id="GO:0001614">
    <property type="term" value="F:purinergic nucleotide receptor activity"/>
    <property type="evidence" value="ECO:0007669"/>
    <property type="project" value="InterPro"/>
</dbReference>
<sequence>MDSNLSFKHRYHIGKCVKNFFMGYFTEYETPKIVLIHSAKHAILLRIIQIIMLIYSIVYLLIYQKGYQQQSTAIVSSVTLKLKGIGYVQTTENKTIIIDVADYIIPPSENNAVFIMTNFIQTDQTRSTCAESIKVKEARCKHDNDCFNKTFSPKMNGRWTGRCLLSPKTNVINGTIKNTKTPTGLCEYAGWCPPEDDDISTMLVQDVPSFTIFIKNFIEFPVFRVKHKNMVDELKPCIFHPQHHKDCPIFSINYIMSEAEKNITERNLMLRHGGVIRIKLDWDCNLDRGIKLCKPKYSFARLDVPFHEEPFSIGFNFRYASHWKYNQQNVRTLTKAFGLRLIIAISGRAGKFGFITLTLNIGSLVGIFGLATFLCDIALLHLSKKAHTYRNHIFEIVHLRTRAISAIALPPRFIRKLDAEYSNSDSDLDAQLPYKTPETSPASTGKKVTIGPVSYINTDQ</sequence>
<evidence type="ECO:0000256" key="7">
    <source>
        <dbReference type="ARBA" id="ARBA00023136"/>
    </source>
</evidence>
<proteinExistence type="inferred from homology"/>
<dbReference type="Gene3D" id="1.10.287.940">
    <property type="entry name" value="atp-gated p2x4 ion channel"/>
    <property type="match status" value="1"/>
</dbReference>
<dbReference type="EMBL" id="CAJNOH010000035">
    <property type="protein sequence ID" value="CAF0789944.1"/>
    <property type="molecule type" value="Genomic_DNA"/>
</dbReference>
<evidence type="ECO:0000256" key="4">
    <source>
        <dbReference type="ARBA" id="ARBA00022692"/>
    </source>
</evidence>
<keyword evidence="3" id="KW-0813">Transport</keyword>
<comment type="subcellular location">
    <subcellularLocation>
        <location evidence="1">Endomembrane system</location>
    </subcellularLocation>
</comment>
<dbReference type="Proteomes" id="UP000663870">
    <property type="component" value="Unassembled WGS sequence"/>
</dbReference>
<dbReference type="PANTHER" id="PTHR10125:SF31">
    <property type="entry name" value="P2X RECEPTOR E"/>
    <property type="match status" value="1"/>
</dbReference>
<dbReference type="PRINTS" id="PR01307">
    <property type="entry name" value="P2XRECEPTOR"/>
</dbReference>
<evidence type="ECO:0008006" key="16">
    <source>
        <dbReference type="Google" id="ProtNLM"/>
    </source>
</evidence>
<evidence type="ECO:0000256" key="9">
    <source>
        <dbReference type="ARBA" id="ARBA00023303"/>
    </source>
</evidence>
<organism evidence="12 14">
    <name type="scientific">Rotaria sordida</name>
    <dbReference type="NCBI Taxonomy" id="392033"/>
    <lineage>
        <taxon>Eukaryota</taxon>
        <taxon>Metazoa</taxon>
        <taxon>Spiralia</taxon>
        <taxon>Gnathifera</taxon>
        <taxon>Rotifera</taxon>
        <taxon>Eurotatoria</taxon>
        <taxon>Bdelloidea</taxon>
        <taxon>Philodinida</taxon>
        <taxon>Philodinidae</taxon>
        <taxon>Rotaria</taxon>
    </lineage>
</organism>
<keyword evidence="9" id="KW-0407">Ion channel</keyword>
<dbReference type="Pfam" id="PF00864">
    <property type="entry name" value="P2X_receptor"/>
    <property type="match status" value="1"/>
</dbReference>
<reference evidence="12" key="1">
    <citation type="submission" date="2021-02" db="EMBL/GenBank/DDBJ databases">
        <authorList>
            <person name="Nowell W R."/>
        </authorList>
    </citation>
    <scope>NUCLEOTIDE SEQUENCE</scope>
</reference>
<evidence type="ECO:0000313" key="14">
    <source>
        <dbReference type="Proteomes" id="UP000663854"/>
    </source>
</evidence>
<keyword evidence="6" id="KW-0406">Ion transport</keyword>
<keyword evidence="4 11" id="KW-0812">Transmembrane</keyword>
<dbReference type="InterPro" id="IPR059116">
    <property type="entry name" value="P2X_receptor"/>
</dbReference>
<dbReference type="GO" id="GO:0098794">
    <property type="term" value="C:postsynapse"/>
    <property type="evidence" value="ECO:0007669"/>
    <property type="project" value="GOC"/>
</dbReference>
<keyword evidence="7 11" id="KW-0472">Membrane</keyword>
<dbReference type="PANTHER" id="PTHR10125">
    <property type="entry name" value="P2X PURINOCEPTOR"/>
    <property type="match status" value="1"/>
</dbReference>
<dbReference type="InterPro" id="IPR001429">
    <property type="entry name" value="P2X_purnocptor"/>
</dbReference>
<accession>A0A813S4R2</accession>
<dbReference type="GO" id="GO:0005886">
    <property type="term" value="C:plasma membrane"/>
    <property type="evidence" value="ECO:0007669"/>
    <property type="project" value="InterPro"/>
</dbReference>
<evidence type="ECO:0000313" key="13">
    <source>
        <dbReference type="EMBL" id="CAF0877682.1"/>
    </source>
</evidence>
<evidence type="ECO:0000256" key="1">
    <source>
        <dbReference type="ARBA" id="ARBA00004308"/>
    </source>
</evidence>
<dbReference type="Proteomes" id="UP000663854">
    <property type="component" value="Unassembled WGS sequence"/>
</dbReference>
<evidence type="ECO:0000256" key="3">
    <source>
        <dbReference type="ARBA" id="ARBA00022448"/>
    </source>
</evidence>
<dbReference type="InterPro" id="IPR027309">
    <property type="entry name" value="P2X_extracellular_dom_sf"/>
</dbReference>
<dbReference type="EMBL" id="CAJNOL010000138">
    <property type="protein sequence ID" value="CAF0877682.1"/>
    <property type="molecule type" value="Genomic_DNA"/>
</dbReference>
<evidence type="ECO:0000313" key="15">
    <source>
        <dbReference type="Proteomes" id="UP000663870"/>
    </source>
</evidence>
<keyword evidence="5 11" id="KW-1133">Transmembrane helix</keyword>
<name>A0A813S4R2_9BILA</name>
<keyword evidence="8" id="KW-1071">Ligand-gated ion channel</keyword>
<evidence type="ECO:0000256" key="10">
    <source>
        <dbReference type="SAM" id="MobiDB-lite"/>
    </source>
</evidence>
<evidence type="ECO:0000256" key="5">
    <source>
        <dbReference type="ARBA" id="ARBA00022989"/>
    </source>
</evidence>
<evidence type="ECO:0000256" key="6">
    <source>
        <dbReference type="ARBA" id="ARBA00023065"/>
    </source>
</evidence>
<gene>
    <name evidence="13" type="ORF">JXQ802_LOCUS7992</name>
    <name evidence="12" type="ORF">PYM288_LOCUS4074</name>
</gene>
<feature type="region of interest" description="Disordered" evidence="10">
    <location>
        <begin position="425"/>
        <end position="446"/>
    </location>
</feature>
<feature type="transmembrane region" description="Helical" evidence="11">
    <location>
        <begin position="361"/>
        <end position="382"/>
    </location>
</feature>
<comment type="similarity">
    <text evidence="2">Belongs to the P2X receptor family.</text>
</comment>
<feature type="transmembrane region" description="Helical" evidence="11">
    <location>
        <begin position="43"/>
        <end position="62"/>
    </location>
</feature>
<dbReference type="NCBIfam" id="TIGR00863">
    <property type="entry name" value="P2X"/>
    <property type="match status" value="1"/>
</dbReference>
<evidence type="ECO:0000256" key="8">
    <source>
        <dbReference type="ARBA" id="ARBA00023286"/>
    </source>
</evidence>
<evidence type="ECO:0000313" key="12">
    <source>
        <dbReference type="EMBL" id="CAF0789944.1"/>
    </source>
</evidence>
<comment type="caution">
    <text evidence="12">The sequence shown here is derived from an EMBL/GenBank/DDBJ whole genome shotgun (WGS) entry which is preliminary data.</text>
</comment>
<dbReference type="GO" id="GO:0033198">
    <property type="term" value="P:response to ATP"/>
    <property type="evidence" value="ECO:0007669"/>
    <property type="project" value="InterPro"/>
</dbReference>
<dbReference type="GO" id="GO:0012505">
    <property type="term" value="C:endomembrane system"/>
    <property type="evidence" value="ECO:0007669"/>
    <property type="project" value="UniProtKB-SubCell"/>
</dbReference>
<evidence type="ECO:0000256" key="2">
    <source>
        <dbReference type="ARBA" id="ARBA00009848"/>
    </source>
</evidence>